<organism evidence="1 2">
    <name type="scientific">Shewanella yunxiaonensis</name>
    <dbReference type="NCBI Taxonomy" id="2829809"/>
    <lineage>
        <taxon>Bacteria</taxon>
        <taxon>Pseudomonadati</taxon>
        <taxon>Pseudomonadota</taxon>
        <taxon>Gammaproteobacteria</taxon>
        <taxon>Alteromonadales</taxon>
        <taxon>Shewanellaceae</taxon>
        <taxon>Shewanella</taxon>
    </lineage>
</organism>
<gene>
    <name evidence="1" type="ORF">KDN34_11685</name>
</gene>
<name>A0ABX7YRT8_9GAMM</name>
<keyword evidence="2" id="KW-1185">Reference proteome</keyword>
<dbReference type="Proteomes" id="UP000679575">
    <property type="component" value="Chromosome"/>
</dbReference>
<dbReference type="EMBL" id="CP073587">
    <property type="protein sequence ID" value="QUN04896.1"/>
    <property type="molecule type" value="Genomic_DNA"/>
</dbReference>
<protein>
    <submittedName>
        <fullName evidence="1">DUF2789 domain-containing protein</fullName>
    </submittedName>
</protein>
<evidence type="ECO:0000313" key="2">
    <source>
        <dbReference type="Proteomes" id="UP000679575"/>
    </source>
</evidence>
<dbReference type="Pfam" id="PF10982">
    <property type="entry name" value="DUF2789"/>
    <property type="match status" value="1"/>
</dbReference>
<dbReference type="InterPro" id="IPR021250">
    <property type="entry name" value="DUF2789"/>
</dbReference>
<dbReference type="InterPro" id="IPR038086">
    <property type="entry name" value="DUF2789_sf"/>
</dbReference>
<dbReference type="RefSeq" id="WP_212593948.1">
    <property type="nucleotide sequence ID" value="NZ_CP073587.1"/>
</dbReference>
<reference evidence="1 2" key="1">
    <citation type="submission" date="2021-04" db="EMBL/GenBank/DDBJ databases">
        <title>Novel species identification of genus Shewanella.</title>
        <authorList>
            <person name="Liu G."/>
        </authorList>
    </citation>
    <scope>NUCLEOTIDE SEQUENCE [LARGE SCALE GENOMIC DNA]</scope>
    <source>
        <strain evidence="1 2">FJAT-54481</strain>
    </source>
</reference>
<evidence type="ECO:0000313" key="1">
    <source>
        <dbReference type="EMBL" id="QUN04896.1"/>
    </source>
</evidence>
<dbReference type="Gene3D" id="1.10.10.1130">
    <property type="entry name" value="Uncharacterised protein PF10982, DUF2789"/>
    <property type="match status" value="1"/>
</dbReference>
<sequence length="76" mass="8775">MDTSHNNMAALFQQLGLESSNNAIQDFFQRHYLPKEVNLVDAPFWTPAQKAFLKESLDADAQWVEVIDHLDTSLRR</sequence>
<accession>A0ABX7YRT8</accession>
<proteinExistence type="predicted"/>